<sequence length="225" mass="26141">MPFRDLILFHLSKFLLTENEDSIKMFVSLCRGFDINPEHLILSVLNKQYLKKLTKVIRHEMLLPDITVCFQDDIVNELLRLRLCKFSKQIKASYKLTASMKGIVYVKDQKIYLSAVNDELLDFLLKEYTPHIYKYYPGKPDTIIGSKIILCGYDKITFFTYYTTHVVTNQRVHVVVTDKCIDSLLQPQHHPLLKKIFDGSNDVVNKVLKHIFYSVFCEEGGGQSP</sequence>
<reference evidence="7 11" key="1">
    <citation type="journal article" date="2009" name="J. Virol.">
        <title>Genome comparison of a nonpathogenic myxoma virus field strain with its ancestor, the virulent Lausanne strain.</title>
        <authorList>
            <person name="Morales M."/>
            <person name="Ramirez M.A."/>
            <person name="Cano M.J."/>
            <person name="Parraga M."/>
            <person name="Castilla J."/>
            <person name="Perez-Ordoyo L.I."/>
            <person name="Torres J.M."/>
            <person name="Barcena J."/>
        </authorList>
    </citation>
    <scope>NUCLEOTIDE SEQUENCE [LARGE SCALE GENOMIC DNA]</scope>
    <source>
        <strain evidence="7">6918</strain>
    </source>
</reference>
<dbReference type="Proteomes" id="UP000160630">
    <property type="component" value="Segment"/>
</dbReference>
<dbReference type="GeneID" id="932125"/>
<evidence type="ECO:0000313" key="9">
    <source>
        <dbReference type="EMBL" id="QCO69348.1"/>
    </source>
</evidence>
<organism evidence="7 11">
    <name type="scientific">Myxoma virus</name>
    <dbReference type="NCBI Taxonomy" id="10273"/>
    <lineage>
        <taxon>Viruses</taxon>
        <taxon>Varidnaviria</taxon>
        <taxon>Bamfordvirae</taxon>
        <taxon>Nucleocytoviricota</taxon>
        <taxon>Pokkesviricetes</taxon>
        <taxon>Chitovirales</taxon>
        <taxon>Poxviridae</taxon>
        <taxon>Chordopoxvirinae</taxon>
        <taxon>Leporipoxvirus</taxon>
        <taxon>Leporipoxvirus myxoma</taxon>
    </lineage>
</organism>
<keyword evidence="2" id="KW-0251">Elongation factor</keyword>
<keyword evidence="3" id="KW-0648">Protein biosynthesis</keyword>
<dbReference type="KEGG" id="vg:932125"/>
<dbReference type="Proteomes" id="UP000096711">
    <property type="component" value="Segment"/>
</dbReference>
<dbReference type="InterPro" id="IPR008446">
    <property type="entry name" value="Chordopox_G2"/>
</dbReference>
<evidence type="ECO:0000313" key="10">
    <source>
        <dbReference type="Proteomes" id="UP000096711"/>
    </source>
</evidence>
<evidence type="ECO:0000256" key="4">
    <source>
        <dbReference type="ARBA" id="ARBA00034664"/>
    </source>
</evidence>
<dbReference type="EMBL" id="JX565566">
    <property type="protein sequence ID" value="AFU77648.1"/>
    <property type="molecule type" value="Genomic_DNA"/>
</dbReference>
<evidence type="ECO:0000256" key="5">
    <source>
        <dbReference type="ARBA" id="ARBA00034755"/>
    </source>
</evidence>
<proteinExistence type="inferred from homology"/>
<accession>B2CWF4</accession>
<comment type="similarity">
    <text evidence="5">Belongs to the orthopoxvirus OPG087 family.</text>
</comment>
<evidence type="ECO:0000313" key="11">
    <source>
        <dbReference type="Proteomes" id="UP000160630"/>
    </source>
</evidence>
<dbReference type="EMBL" id="MK836424">
    <property type="protein sequence ID" value="QCO69348.1"/>
    <property type="molecule type" value="Genomic_DNA"/>
</dbReference>
<name>B2CWF4_9POXV</name>
<evidence type="ECO:0000256" key="1">
    <source>
        <dbReference type="ARBA" id="ARBA00022518"/>
    </source>
</evidence>
<evidence type="ECO:0000256" key="3">
    <source>
        <dbReference type="ARBA" id="ARBA00022917"/>
    </source>
</evidence>
<reference evidence="9 12" key="3">
    <citation type="submission" date="2019-04" db="EMBL/GenBank/DDBJ databases">
        <title>Identification of a recombinant Myxoma virus infecting Iberian hare.</title>
        <authorList>
            <person name="Agueda-Pinto A."/>
            <person name="Lemos de Matos A."/>
            <person name="Abrantes M."/>
            <person name="Kraberger S."/>
            <person name="Gortazar C."/>
            <person name="McFadden G."/>
            <person name="Varsani A."/>
            <person name="Esteves P.J."/>
        </authorList>
    </citation>
    <scope>NUCLEOTIDE SEQUENCE [LARGE SCALE GENOMIC DNA]</scope>
    <source>
        <strain evidence="9">Toledo</strain>
    </source>
</reference>
<evidence type="ECO:0000313" key="7">
    <source>
        <dbReference type="EMBL" id="ACB28670.1"/>
    </source>
</evidence>
<dbReference type="EMBL" id="EU552530">
    <property type="protein sequence ID" value="ACB28670.1"/>
    <property type="molecule type" value="Genomic_DNA"/>
</dbReference>
<comment type="function">
    <text evidence="4">Involved in postreplicative transcription elongation on intermediate and late genes.</text>
</comment>
<protein>
    <recommendedName>
        <fullName evidence="6">Late transcription elongation factor OPG087</fullName>
    </recommendedName>
</protein>
<dbReference type="Pfam" id="PF05796">
    <property type="entry name" value="Chordopox_G2"/>
    <property type="match status" value="1"/>
</dbReference>
<keyword evidence="1" id="KW-0244">Early protein</keyword>
<gene>
    <name evidence="7 8" type="ORF">m047R</name>
</gene>
<evidence type="ECO:0000256" key="6">
    <source>
        <dbReference type="ARBA" id="ARBA00034831"/>
    </source>
</evidence>
<dbReference type="RefSeq" id="NP_051761.1">
    <property type="nucleotide sequence ID" value="NC_001132.2"/>
</dbReference>
<evidence type="ECO:0000256" key="2">
    <source>
        <dbReference type="ARBA" id="ARBA00022768"/>
    </source>
</evidence>
<dbReference type="OrthoDB" id="11309at10239"/>
<evidence type="ECO:0000313" key="12">
    <source>
        <dbReference type="Proteomes" id="UP000299834"/>
    </source>
</evidence>
<dbReference type="Proteomes" id="UP000299834">
    <property type="component" value="Segment"/>
</dbReference>
<evidence type="ECO:0000313" key="8">
    <source>
        <dbReference type="EMBL" id="AFU77648.1"/>
    </source>
</evidence>
<reference evidence="8 10" key="2">
    <citation type="journal article" date="2012" name="PLoS Pathog.">
        <title>Evolutionary history and attenuation of myxoma virus on two continents.</title>
        <authorList>
            <person name="Kerr P.J."/>
            <person name="Ghedin E."/>
            <person name="Depasse J.V."/>
            <person name="Fitch A."/>
            <person name="Cattadori I.M."/>
            <person name="Hudson P.J."/>
            <person name="Tscharke D.C."/>
            <person name="Read A.F."/>
            <person name="Holmes E.C."/>
        </authorList>
    </citation>
    <scope>NUCLEOTIDE SEQUENCE [LARGE SCALE GENOMIC DNA]</scope>
    <source>
        <strain evidence="8">England/Cornwall/4-54/1</strain>
    </source>
</reference>